<organism evidence="1 2">
    <name type="scientific">Streptomyces mutabilis</name>
    <dbReference type="NCBI Taxonomy" id="67332"/>
    <lineage>
        <taxon>Bacteria</taxon>
        <taxon>Bacillati</taxon>
        <taxon>Actinomycetota</taxon>
        <taxon>Actinomycetes</taxon>
        <taxon>Kitasatosporales</taxon>
        <taxon>Streptomycetaceae</taxon>
        <taxon>Streptomyces</taxon>
    </lineage>
</organism>
<gene>
    <name evidence="1" type="ORF">FM21_34120</name>
</gene>
<name>A0A086MR26_9ACTN</name>
<evidence type="ECO:0000313" key="2">
    <source>
        <dbReference type="Proteomes" id="UP000029095"/>
    </source>
</evidence>
<protein>
    <submittedName>
        <fullName evidence="1">Uncharacterized protein</fullName>
    </submittedName>
</protein>
<proteinExistence type="predicted"/>
<keyword evidence="2" id="KW-1185">Reference proteome</keyword>
<dbReference type="Proteomes" id="UP000029095">
    <property type="component" value="Unassembled WGS sequence"/>
</dbReference>
<dbReference type="RefSeq" id="WP_043385664.1">
    <property type="nucleotide sequence ID" value="NZ_KN039950.1"/>
</dbReference>
<dbReference type="HOGENOM" id="CLU_1427304_0_0_11"/>
<comment type="caution">
    <text evidence="1">The sequence shown here is derived from an EMBL/GenBank/DDBJ whole genome shotgun (WGS) entry which is preliminary data.</text>
</comment>
<accession>A0A086MR26</accession>
<evidence type="ECO:0000313" key="1">
    <source>
        <dbReference type="EMBL" id="KFG71344.1"/>
    </source>
</evidence>
<sequence>MNTTAAAIQARVTVATIRTWCRRGVIAATKTAGRWIIDSSSLARRIEIGARHMPALPPMVITSKTSTPGVLGVVGPAAQLAAAFEAGTPITLGGTKVAGETIYLGHSSIAYDDGLTAQVKGFDSERGEHADFPGIACAVYLVDMTRLDGAPTIKATVAAARSRSLARAAATEQAAAQQEARIAANTSYDC</sequence>
<reference evidence="1 2" key="1">
    <citation type="submission" date="2014-05" db="EMBL/GenBank/DDBJ databases">
        <title>Complete genome sequence of the Streptomyces mutabilis TRM45540.</title>
        <authorList>
            <person name="Luo X."/>
            <person name="Zhang L."/>
        </authorList>
    </citation>
    <scope>NUCLEOTIDE SEQUENCE [LARGE SCALE GENOMIC DNA]</scope>
    <source>
        <strain evidence="1 2">TRM45540</strain>
    </source>
</reference>
<dbReference type="AlphaFoldDB" id="A0A086MR26"/>
<dbReference type="EMBL" id="JNFQ01000007">
    <property type="protein sequence ID" value="KFG71344.1"/>
    <property type="molecule type" value="Genomic_DNA"/>
</dbReference>